<protein>
    <submittedName>
        <fullName evidence="2">Unnamed protein product</fullName>
    </submittedName>
</protein>
<comment type="caution">
    <text evidence="2">The sequence shown here is derived from an EMBL/GenBank/DDBJ whole genome shotgun (WGS) entry which is preliminary data.</text>
</comment>
<feature type="chain" id="PRO_5040760736" evidence="1">
    <location>
        <begin position="20"/>
        <end position="112"/>
    </location>
</feature>
<evidence type="ECO:0000313" key="2">
    <source>
        <dbReference type="EMBL" id="GMF47607.1"/>
    </source>
</evidence>
<proteinExistence type="predicted"/>
<dbReference type="Proteomes" id="UP001165121">
    <property type="component" value="Unassembled WGS sequence"/>
</dbReference>
<dbReference type="AlphaFoldDB" id="A0A9W7CYI7"/>
<accession>A0A9W7CYI7</accession>
<dbReference type="OrthoDB" id="3509362at2759"/>
<organism evidence="2 3">
    <name type="scientific">Phytophthora fragariaefolia</name>
    <dbReference type="NCBI Taxonomy" id="1490495"/>
    <lineage>
        <taxon>Eukaryota</taxon>
        <taxon>Sar</taxon>
        <taxon>Stramenopiles</taxon>
        <taxon>Oomycota</taxon>
        <taxon>Peronosporomycetes</taxon>
        <taxon>Peronosporales</taxon>
        <taxon>Peronosporaceae</taxon>
        <taxon>Phytophthora</taxon>
    </lineage>
</organism>
<name>A0A9W7CYI7_9STRA</name>
<keyword evidence="3" id="KW-1185">Reference proteome</keyword>
<evidence type="ECO:0000256" key="1">
    <source>
        <dbReference type="SAM" id="SignalP"/>
    </source>
</evidence>
<sequence length="112" mass="11964">MSVLTVVQLASLMCTSVEAWNAVYGNVTLGSDQNMAFLGTGVISTMALQLTKTQSDVVLGGVCSVVTGSQQLRVIDSVSPRNSFSHGAQVVRARVRAEAFTYYKISIKSEET</sequence>
<evidence type="ECO:0000313" key="3">
    <source>
        <dbReference type="Proteomes" id="UP001165121"/>
    </source>
</evidence>
<dbReference type="EMBL" id="BSXT01002172">
    <property type="protein sequence ID" value="GMF47607.1"/>
    <property type="molecule type" value="Genomic_DNA"/>
</dbReference>
<dbReference type="Gene3D" id="3.40.50.720">
    <property type="entry name" value="NAD(P)-binding Rossmann-like Domain"/>
    <property type="match status" value="1"/>
</dbReference>
<feature type="signal peptide" evidence="1">
    <location>
        <begin position="1"/>
        <end position="19"/>
    </location>
</feature>
<keyword evidence="1" id="KW-0732">Signal</keyword>
<reference evidence="2" key="1">
    <citation type="submission" date="2023-04" db="EMBL/GenBank/DDBJ databases">
        <title>Phytophthora fragariaefolia NBRC 109709.</title>
        <authorList>
            <person name="Ichikawa N."/>
            <person name="Sato H."/>
            <person name="Tonouchi N."/>
        </authorList>
    </citation>
    <scope>NUCLEOTIDE SEQUENCE</scope>
    <source>
        <strain evidence="2">NBRC 109709</strain>
    </source>
</reference>
<gene>
    <name evidence="2" type="ORF">Pfra01_001806000</name>
</gene>